<keyword evidence="11" id="KW-0456">Lyase</keyword>
<dbReference type="GO" id="GO:0009086">
    <property type="term" value="P:methionine biosynthetic process"/>
    <property type="evidence" value="ECO:0007669"/>
    <property type="project" value="UniProtKB-KW"/>
</dbReference>
<dbReference type="InterPro" id="IPR054542">
    <property type="entry name" value="Cys_met_metab_PP"/>
</dbReference>
<evidence type="ECO:0000256" key="9">
    <source>
        <dbReference type="ARBA" id="ARBA00022898"/>
    </source>
</evidence>
<dbReference type="GO" id="GO:0005524">
    <property type="term" value="F:ATP binding"/>
    <property type="evidence" value="ECO:0007669"/>
    <property type="project" value="UniProtKB-KW"/>
</dbReference>
<sequence>MIDSNSTCSPDLLSPLSNSITSISNIVGPPSSHRFSTLCATIDSPDSDHHDRHGSSAIPIYQSATFKGLNGKYDYSRSGNPTRTFLQHHIAKISSAKHAFAVTSGMGALDIILRILKPGDEIIAGNDLYGGSDRLLNYLQNHNDIITHHLDTTDINSIKPFLFKDSKVKLVFLESPTNPLLQIVDLQEISRQVKAIIPHALIVVDNTMMSPYSMKPLEFGVDIVYDSATKYLSGHHDLMAGIKTLAIRLDRQQQSTIRVANYLNQLGFKVNYPGLQNHKAKQIHDRLAKGPGAVLSFETGDKHTSERIVSSTRLWGISVSFGCVNSLISMPCLMSHASIDPAVRAARNLPEDLIRLCVGIEDCDDLLEDLQAALIEAGAIRSVDETAFGIGYERIKHPNLINSQNQVGIIHQNSNQNSPVVIQACHAFLYLYINLAKNVNRQSQVYTVRSSLPIGAGLGSSASFCVCLASSLLYTHQHIPFPTAVWIIPYQALVAQFVSSKKLAQMIRIR</sequence>
<evidence type="ECO:0000256" key="3">
    <source>
        <dbReference type="ARBA" id="ARBA00012224"/>
    </source>
</evidence>
<evidence type="ECO:0000259" key="17">
    <source>
        <dbReference type="Pfam" id="PF00288"/>
    </source>
</evidence>
<comment type="cofactor">
    <cofactor evidence="1">
        <name>pyridoxal 5'-phosphate</name>
        <dbReference type="ChEBI" id="CHEBI:597326"/>
    </cofactor>
</comment>
<dbReference type="SUPFAM" id="SSF53383">
    <property type="entry name" value="PLP-dependent transferases"/>
    <property type="match status" value="1"/>
</dbReference>
<keyword evidence="9" id="KW-0663">Pyridoxal phosphate</keyword>
<dbReference type="PROSITE" id="PS00868">
    <property type="entry name" value="CYS_MET_METAB_PP"/>
    <property type="match status" value="1"/>
</dbReference>
<dbReference type="AlphaFoldDB" id="A0A9Q3GBD1"/>
<evidence type="ECO:0000256" key="12">
    <source>
        <dbReference type="ARBA" id="ARBA00046315"/>
    </source>
</evidence>
<dbReference type="EC" id="4.4.1.13" evidence="3"/>
<dbReference type="GO" id="GO:0047804">
    <property type="term" value="F:cysteine-S-conjugate beta-lyase activity"/>
    <property type="evidence" value="ECO:0007669"/>
    <property type="project" value="UniProtKB-EC"/>
</dbReference>
<dbReference type="InterPro" id="IPR006204">
    <property type="entry name" value="GHMP_kinase_N_dom"/>
</dbReference>
<dbReference type="Pfam" id="PF01053">
    <property type="entry name" value="Cys_Met_Meta_PP"/>
    <property type="match status" value="1"/>
</dbReference>
<dbReference type="Gene3D" id="3.90.1150.10">
    <property type="entry name" value="Aspartate Aminotransferase, domain 1"/>
    <property type="match status" value="1"/>
</dbReference>
<keyword evidence="19" id="KW-1185">Reference proteome</keyword>
<dbReference type="InterPro" id="IPR014721">
    <property type="entry name" value="Ribsml_uS5_D2-typ_fold_subgr"/>
</dbReference>
<dbReference type="Pfam" id="PF00288">
    <property type="entry name" value="GHMP_kinases_N"/>
    <property type="match status" value="1"/>
</dbReference>
<evidence type="ECO:0000256" key="14">
    <source>
        <dbReference type="ARBA" id="ARBA00047517"/>
    </source>
</evidence>
<evidence type="ECO:0000256" key="5">
    <source>
        <dbReference type="ARBA" id="ARBA00022679"/>
    </source>
</evidence>
<reference evidence="18" key="1">
    <citation type="submission" date="2021-03" db="EMBL/GenBank/DDBJ databases">
        <title>Draft genome sequence of rust myrtle Austropuccinia psidii MF-1, a brazilian biotype.</title>
        <authorList>
            <person name="Quecine M.C."/>
            <person name="Pachon D.M.R."/>
            <person name="Bonatelli M.L."/>
            <person name="Correr F.H."/>
            <person name="Franceschini L.M."/>
            <person name="Leite T.F."/>
            <person name="Margarido G.R.A."/>
            <person name="Almeida C.A."/>
            <person name="Ferrarezi J.A."/>
            <person name="Labate C.A."/>
        </authorList>
    </citation>
    <scope>NUCLEOTIDE SEQUENCE</scope>
    <source>
        <strain evidence="18">MF-1</strain>
    </source>
</reference>
<evidence type="ECO:0000256" key="6">
    <source>
        <dbReference type="ARBA" id="ARBA00022741"/>
    </source>
</evidence>
<evidence type="ECO:0000256" key="13">
    <source>
        <dbReference type="ARBA" id="ARBA00047213"/>
    </source>
</evidence>
<keyword evidence="4" id="KW-0028">Amino-acid biosynthesis</keyword>
<dbReference type="FunFam" id="3.90.1150.10:FF:000013">
    <property type="entry name" value="Cystathionine beta-lyase"/>
    <property type="match status" value="1"/>
</dbReference>
<dbReference type="GO" id="GO:0016301">
    <property type="term" value="F:kinase activity"/>
    <property type="evidence" value="ECO:0007669"/>
    <property type="project" value="UniProtKB-KW"/>
</dbReference>
<comment type="pathway">
    <text evidence="12">Amino-acid biosynthesis; L-methionine biosynthesis via de novo pathway; L-homocysteine from L-cystathionine: step 1/1.</text>
</comment>
<evidence type="ECO:0000256" key="11">
    <source>
        <dbReference type="ARBA" id="ARBA00023239"/>
    </source>
</evidence>
<evidence type="ECO:0000256" key="16">
    <source>
        <dbReference type="ARBA" id="ARBA00072331"/>
    </source>
</evidence>
<dbReference type="PROSITE" id="PS00627">
    <property type="entry name" value="GHMP_KINASES_ATP"/>
    <property type="match status" value="1"/>
</dbReference>
<dbReference type="InterPro" id="IPR006203">
    <property type="entry name" value="GHMP_knse_ATP-bd_CS"/>
</dbReference>
<organism evidence="18 19">
    <name type="scientific">Austropuccinia psidii MF-1</name>
    <dbReference type="NCBI Taxonomy" id="1389203"/>
    <lineage>
        <taxon>Eukaryota</taxon>
        <taxon>Fungi</taxon>
        <taxon>Dikarya</taxon>
        <taxon>Basidiomycota</taxon>
        <taxon>Pucciniomycotina</taxon>
        <taxon>Pucciniomycetes</taxon>
        <taxon>Pucciniales</taxon>
        <taxon>Sphaerophragmiaceae</taxon>
        <taxon>Austropuccinia</taxon>
    </lineage>
</organism>
<evidence type="ECO:0000256" key="4">
    <source>
        <dbReference type="ARBA" id="ARBA00022605"/>
    </source>
</evidence>
<evidence type="ECO:0000256" key="8">
    <source>
        <dbReference type="ARBA" id="ARBA00022840"/>
    </source>
</evidence>
<keyword evidence="8" id="KW-0067">ATP-binding</keyword>
<dbReference type="SUPFAM" id="SSF54211">
    <property type="entry name" value="Ribosomal protein S5 domain 2-like"/>
    <property type="match status" value="1"/>
</dbReference>
<evidence type="ECO:0000313" key="18">
    <source>
        <dbReference type="EMBL" id="MBW0461245.1"/>
    </source>
</evidence>
<evidence type="ECO:0000256" key="15">
    <source>
        <dbReference type="ARBA" id="ARBA00047625"/>
    </source>
</evidence>
<evidence type="ECO:0000256" key="10">
    <source>
        <dbReference type="ARBA" id="ARBA00023167"/>
    </source>
</evidence>
<protein>
    <recommendedName>
        <fullName evidence="16">Cystathionine beta-lyase</fullName>
        <ecNumber evidence="3">4.4.1.13</ecNumber>
    </recommendedName>
    <alternativeName>
        <fullName evidence="13">Cysteine-S-conjugate beta-lyase</fullName>
    </alternativeName>
</protein>
<dbReference type="Gene3D" id="3.40.640.10">
    <property type="entry name" value="Type I PLP-dependent aspartate aminotransferase-like (Major domain)"/>
    <property type="match status" value="1"/>
</dbReference>
<comment type="caution">
    <text evidence="18">The sequence shown here is derived from an EMBL/GenBank/DDBJ whole genome shotgun (WGS) entry which is preliminary data.</text>
</comment>
<keyword evidence="10" id="KW-0486">Methionine biosynthesis</keyword>
<dbReference type="GO" id="GO:0019346">
    <property type="term" value="P:transsulfuration"/>
    <property type="evidence" value="ECO:0007669"/>
    <property type="project" value="InterPro"/>
</dbReference>
<evidence type="ECO:0000313" key="19">
    <source>
        <dbReference type="Proteomes" id="UP000765509"/>
    </source>
</evidence>
<keyword evidence="7" id="KW-0418">Kinase</keyword>
<feature type="domain" description="GHMP kinase N-terminal" evidence="17">
    <location>
        <begin position="446"/>
        <end position="474"/>
    </location>
</feature>
<comment type="catalytic activity">
    <reaction evidence="15">
        <text>an S-substituted L-cysteine + H2O = a thiol + pyruvate + NH4(+)</text>
        <dbReference type="Rhea" id="RHEA:18121"/>
        <dbReference type="ChEBI" id="CHEBI:15361"/>
        <dbReference type="ChEBI" id="CHEBI:15377"/>
        <dbReference type="ChEBI" id="CHEBI:28938"/>
        <dbReference type="ChEBI" id="CHEBI:29256"/>
        <dbReference type="ChEBI" id="CHEBI:58717"/>
        <dbReference type="EC" id="4.4.1.13"/>
    </reaction>
</comment>
<evidence type="ECO:0000256" key="7">
    <source>
        <dbReference type="ARBA" id="ARBA00022777"/>
    </source>
</evidence>
<dbReference type="PANTHER" id="PTHR11808:SF50">
    <property type="entry name" value="CYSTATHIONINE BETA-LYASE"/>
    <property type="match status" value="1"/>
</dbReference>
<name>A0A9Q3GBD1_9BASI</name>
<dbReference type="GO" id="GO:0030170">
    <property type="term" value="F:pyridoxal phosphate binding"/>
    <property type="evidence" value="ECO:0007669"/>
    <property type="project" value="InterPro"/>
</dbReference>
<dbReference type="InterPro" id="IPR000277">
    <property type="entry name" value="Cys/Met-Metab_PyrdxlP-dep_enz"/>
</dbReference>
<dbReference type="InterPro" id="IPR015424">
    <property type="entry name" value="PyrdxlP-dep_Trfase"/>
</dbReference>
<dbReference type="PANTHER" id="PTHR11808">
    <property type="entry name" value="TRANS-SULFURATION ENZYME FAMILY MEMBER"/>
    <property type="match status" value="1"/>
</dbReference>
<dbReference type="Gene3D" id="3.30.230.10">
    <property type="match status" value="1"/>
</dbReference>
<dbReference type="InterPro" id="IPR015421">
    <property type="entry name" value="PyrdxlP-dep_Trfase_major"/>
</dbReference>
<evidence type="ECO:0000256" key="1">
    <source>
        <dbReference type="ARBA" id="ARBA00001933"/>
    </source>
</evidence>
<dbReference type="Proteomes" id="UP000765509">
    <property type="component" value="Unassembled WGS sequence"/>
</dbReference>
<comment type="similarity">
    <text evidence="2">Belongs to the trans-sulfuration enzymes family.</text>
</comment>
<dbReference type="GO" id="GO:0005737">
    <property type="term" value="C:cytoplasm"/>
    <property type="evidence" value="ECO:0007669"/>
    <property type="project" value="TreeGrafter"/>
</dbReference>
<evidence type="ECO:0000256" key="2">
    <source>
        <dbReference type="ARBA" id="ARBA00009077"/>
    </source>
</evidence>
<gene>
    <name evidence="18" type="ORF">O181_000960</name>
</gene>
<dbReference type="InterPro" id="IPR020568">
    <property type="entry name" value="Ribosomal_Su5_D2-typ_SF"/>
</dbReference>
<dbReference type="InterPro" id="IPR015422">
    <property type="entry name" value="PyrdxlP-dep_Trfase_small"/>
</dbReference>
<comment type="catalytic activity">
    <reaction evidence="14">
        <text>L,L-cystathionine + H2O = L-homocysteine + pyruvate + NH4(+)</text>
        <dbReference type="Rhea" id="RHEA:13965"/>
        <dbReference type="ChEBI" id="CHEBI:15361"/>
        <dbReference type="ChEBI" id="CHEBI:15377"/>
        <dbReference type="ChEBI" id="CHEBI:28938"/>
        <dbReference type="ChEBI" id="CHEBI:58161"/>
        <dbReference type="ChEBI" id="CHEBI:58199"/>
    </reaction>
</comment>
<keyword evidence="6" id="KW-0547">Nucleotide-binding</keyword>
<accession>A0A9Q3GBD1</accession>
<keyword evidence="5" id="KW-0808">Transferase</keyword>
<dbReference type="EMBL" id="AVOT02000130">
    <property type="protein sequence ID" value="MBW0461245.1"/>
    <property type="molecule type" value="Genomic_DNA"/>
</dbReference>
<proteinExistence type="inferred from homology"/>
<dbReference type="OrthoDB" id="2545919at2759"/>